<evidence type="ECO:0000256" key="6">
    <source>
        <dbReference type="ARBA" id="ARBA00023316"/>
    </source>
</evidence>
<evidence type="ECO:0000256" key="1">
    <source>
        <dbReference type="ARBA" id="ARBA00007164"/>
    </source>
</evidence>
<feature type="active site" description="Proton acceptor" evidence="7">
    <location>
        <position position="102"/>
    </location>
</feature>
<evidence type="ECO:0000259" key="12">
    <source>
        <dbReference type="Pfam" id="PF05036"/>
    </source>
</evidence>
<dbReference type="Gene3D" id="3.40.710.10">
    <property type="entry name" value="DD-peptidase/beta-lactamase superfamily"/>
    <property type="match status" value="1"/>
</dbReference>
<dbReference type="PANTHER" id="PTHR21581">
    <property type="entry name" value="D-ALANYL-D-ALANINE CARBOXYPEPTIDASE"/>
    <property type="match status" value="1"/>
</dbReference>
<keyword evidence="6" id="KW-0961">Cell wall biogenesis/degradation</keyword>
<evidence type="ECO:0000256" key="8">
    <source>
        <dbReference type="PIRSR" id="PIRSR618044-2"/>
    </source>
</evidence>
<dbReference type="GO" id="GO:0009252">
    <property type="term" value="P:peptidoglycan biosynthetic process"/>
    <property type="evidence" value="ECO:0007669"/>
    <property type="project" value="UniProtKB-KW"/>
</dbReference>
<comment type="caution">
    <text evidence="13">The sequence shown here is derived from an EMBL/GenBank/DDBJ whole genome shotgun (WGS) entry which is preliminary data.</text>
</comment>
<sequence length="464" mass="49608">MNVTGQTVRSLLLAFAWSGRETEGEQATERLANGRSTLRSAFSITPFVRGVCGALAVLAVTVLAPLPALAAKYAAIVVDARTGEVLHEENADTLTYPASLTKMMTLYLTFDALDEGRLRLDQALPVSAWAEAQSPTKLGLRAGKTLRVEQAILGLVTKSANDASVVLAEALGGSEAKFAEMMTRKARELGMRNTVFRNSNGLPNMQQVTTARDFSILSRAMLSDHSRYYPYFSRRAFVYGGRSLNNHNRLMSRYEGMDGIKTGYTVASGFNLAASAVRDGRRLVAVVLGGKSAASRDARMEAILDKAFDKPSRGSEAPVVARAGDEDTPRVAAKGRPSVKPETIAQLASTVSTPAAVRPPARARDEDADSSKADGSKADGSKWGVQVGAFSTREASKRALTQATKQAPFLLRAAKPAVTPVKANGATVYRARMVGLDEGTARKVCSELTRSGHRCVPVSPNEKL</sequence>
<keyword evidence="2" id="KW-0732">Signal</keyword>
<feature type="active site" evidence="7">
    <location>
        <position position="159"/>
    </location>
</feature>
<dbReference type="Pfam" id="PF00768">
    <property type="entry name" value="Peptidase_S11"/>
    <property type="match status" value="1"/>
</dbReference>
<protein>
    <submittedName>
        <fullName evidence="13">D-alanyl-D-alanine carboxypeptidase</fullName>
    </submittedName>
</protein>
<dbReference type="PANTHER" id="PTHR21581:SF6">
    <property type="entry name" value="TRAFFICKING PROTEIN PARTICLE COMPLEX SUBUNIT 12"/>
    <property type="match status" value="1"/>
</dbReference>
<dbReference type="GO" id="GO:0006508">
    <property type="term" value="P:proteolysis"/>
    <property type="evidence" value="ECO:0007669"/>
    <property type="project" value="InterPro"/>
</dbReference>
<evidence type="ECO:0000256" key="5">
    <source>
        <dbReference type="ARBA" id="ARBA00022984"/>
    </source>
</evidence>
<dbReference type="Proteomes" id="UP000316083">
    <property type="component" value="Unassembled WGS sequence"/>
</dbReference>
<accession>A0A560AJ76</accession>
<gene>
    <name evidence="13" type="ORF">FBZ82_12138</name>
</gene>
<feature type="active site" description="Acyl-ester intermediate" evidence="7">
    <location>
        <position position="99"/>
    </location>
</feature>
<keyword evidence="4" id="KW-0133">Cell shape</keyword>
<keyword evidence="5" id="KW-0573">Peptidoglycan synthesis</keyword>
<dbReference type="SUPFAM" id="SSF56601">
    <property type="entry name" value="beta-lactamase/transpeptidase-like"/>
    <property type="match status" value="1"/>
</dbReference>
<dbReference type="AlphaFoldDB" id="A0A560AJ76"/>
<dbReference type="InterPro" id="IPR018044">
    <property type="entry name" value="Peptidase_S11"/>
</dbReference>
<dbReference type="GO" id="GO:0042834">
    <property type="term" value="F:peptidoglycan binding"/>
    <property type="evidence" value="ECO:0007669"/>
    <property type="project" value="InterPro"/>
</dbReference>
<feature type="domain" description="Peptidase S11 D-alanyl-D-alanine carboxypeptidase A N-terminal" evidence="11">
    <location>
        <begin position="68"/>
        <end position="291"/>
    </location>
</feature>
<keyword evidence="13" id="KW-0121">Carboxypeptidase</keyword>
<feature type="binding site" evidence="8">
    <location>
        <position position="261"/>
    </location>
    <ligand>
        <name>substrate</name>
    </ligand>
</feature>
<comment type="similarity">
    <text evidence="1 9">Belongs to the peptidase S11 family.</text>
</comment>
<dbReference type="PRINTS" id="PR00725">
    <property type="entry name" value="DADACBPTASE1"/>
</dbReference>
<feature type="region of interest" description="Disordered" evidence="10">
    <location>
        <begin position="311"/>
        <end position="382"/>
    </location>
</feature>
<evidence type="ECO:0000256" key="9">
    <source>
        <dbReference type="RuleBase" id="RU004016"/>
    </source>
</evidence>
<evidence type="ECO:0000256" key="10">
    <source>
        <dbReference type="SAM" id="MobiDB-lite"/>
    </source>
</evidence>
<evidence type="ECO:0000256" key="7">
    <source>
        <dbReference type="PIRSR" id="PIRSR618044-1"/>
    </source>
</evidence>
<evidence type="ECO:0000259" key="11">
    <source>
        <dbReference type="Pfam" id="PF00768"/>
    </source>
</evidence>
<proteinExistence type="inferred from homology"/>
<feature type="domain" description="SPOR" evidence="12">
    <location>
        <begin position="380"/>
        <end position="457"/>
    </location>
</feature>
<evidence type="ECO:0000313" key="14">
    <source>
        <dbReference type="Proteomes" id="UP000316083"/>
    </source>
</evidence>
<evidence type="ECO:0000256" key="2">
    <source>
        <dbReference type="ARBA" id="ARBA00022729"/>
    </source>
</evidence>
<dbReference type="EMBL" id="VITF01000021">
    <property type="protein sequence ID" value="TWA60382.1"/>
    <property type="molecule type" value="Genomic_DNA"/>
</dbReference>
<organism evidence="13 14">
    <name type="scientific">Azospirillum brasilense</name>
    <dbReference type="NCBI Taxonomy" id="192"/>
    <lineage>
        <taxon>Bacteria</taxon>
        <taxon>Pseudomonadati</taxon>
        <taxon>Pseudomonadota</taxon>
        <taxon>Alphaproteobacteria</taxon>
        <taxon>Rhodospirillales</taxon>
        <taxon>Azospirillaceae</taxon>
        <taxon>Azospirillum</taxon>
    </lineage>
</organism>
<dbReference type="InterPro" id="IPR012338">
    <property type="entry name" value="Beta-lactam/transpept-like"/>
</dbReference>
<dbReference type="InterPro" id="IPR007730">
    <property type="entry name" value="SPOR-like_dom"/>
</dbReference>
<dbReference type="GO" id="GO:0071555">
    <property type="term" value="P:cell wall organization"/>
    <property type="evidence" value="ECO:0007669"/>
    <property type="project" value="UniProtKB-KW"/>
</dbReference>
<evidence type="ECO:0000313" key="13">
    <source>
        <dbReference type="EMBL" id="TWA60382.1"/>
    </source>
</evidence>
<keyword evidence="13" id="KW-0645">Protease</keyword>
<dbReference type="GO" id="GO:0009002">
    <property type="term" value="F:serine-type D-Ala-D-Ala carboxypeptidase activity"/>
    <property type="evidence" value="ECO:0007669"/>
    <property type="project" value="InterPro"/>
</dbReference>
<dbReference type="GO" id="GO:0008360">
    <property type="term" value="P:regulation of cell shape"/>
    <property type="evidence" value="ECO:0007669"/>
    <property type="project" value="UniProtKB-KW"/>
</dbReference>
<evidence type="ECO:0000256" key="3">
    <source>
        <dbReference type="ARBA" id="ARBA00022801"/>
    </source>
</evidence>
<dbReference type="Pfam" id="PF05036">
    <property type="entry name" value="SPOR"/>
    <property type="match status" value="1"/>
</dbReference>
<feature type="compositionally biased region" description="Basic and acidic residues" evidence="10">
    <location>
        <begin position="362"/>
        <end position="380"/>
    </location>
</feature>
<reference evidence="13 14" key="1">
    <citation type="submission" date="2019-06" db="EMBL/GenBank/DDBJ databases">
        <title>Genomic Encyclopedia of Type Strains, Phase IV (KMG-V): Genome sequencing to study the core and pangenomes of soil and plant-associated prokaryotes.</title>
        <authorList>
            <person name="Whitman W."/>
        </authorList>
    </citation>
    <scope>NUCLEOTIDE SEQUENCE [LARGE SCALE GENOMIC DNA]</scope>
    <source>
        <strain evidence="13 14">BR 11796</strain>
    </source>
</reference>
<keyword evidence="3" id="KW-0378">Hydrolase</keyword>
<dbReference type="InterPro" id="IPR001967">
    <property type="entry name" value="Peptidase_S11_N"/>
</dbReference>
<evidence type="ECO:0000256" key="4">
    <source>
        <dbReference type="ARBA" id="ARBA00022960"/>
    </source>
</evidence>
<name>A0A560AJ76_AZOBR</name>